<dbReference type="GO" id="GO:0003746">
    <property type="term" value="F:translation elongation factor activity"/>
    <property type="evidence" value="ECO:0007669"/>
    <property type="project" value="UniProtKB-KW"/>
</dbReference>
<accession>A0A8H6I5A5</accession>
<dbReference type="GO" id="GO:0003723">
    <property type="term" value="F:RNA binding"/>
    <property type="evidence" value="ECO:0007669"/>
    <property type="project" value="UniProtKB-KW"/>
</dbReference>
<dbReference type="SMART" id="SM00382">
    <property type="entry name" value="AAA"/>
    <property type="match status" value="2"/>
</dbReference>
<feature type="domain" description="ABC transporter" evidence="17">
    <location>
        <begin position="448"/>
        <end position="665"/>
    </location>
</feature>
<evidence type="ECO:0000256" key="12">
    <source>
        <dbReference type="ARBA" id="ARBA00049360"/>
    </source>
</evidence>
<dbReference type="SUPFAM" id="SSF54160">
    <property type="entry name" value="Chromo domain-like"/>
    <property type="match status" value="1"/>
</dbReference>
<dbReference type="InterPro" id="IPR016024">
    <property type="entry name" value="ARM-type_fold"/>
</dbReference>
<keyword evidence="6" id="KW-0547">Nucleotide-binding</keyword>
<dbReference type="EMBL" id="JACGCI010000019">
    <property type="protein sequence ID" value="KAF6758157.1"/>
    <property type="molecule type" value="Genomic_DNA"/>
</dbReference>
<dbReference type="InterPro" id="IPR016197">
    <property type="entry name" value="Chromo-like_dom_sf"/>
</dbReference>
<evidence type="ECO:0000256" key="2">
    <source>
        <dbReference type="ARBA" id="ARBA00004815"/>
    </source>
</evidence>
<evidence type="ECO:0000256" key="5">
    <source>
        <dbReference type="ARBA" id="ARBA00022737"/>
    </source>
</evidence>
<dbReference type="GO" id="GO:0005829">
    <property type="term" value="C:cytosol"/>
    <property type="evidence" value="ECO:0007669"/>
    <property type="project" value="UniProtKB-SubCell"/>
</dbReference>
<evidence type="ECO:0000256" key="15">
    <source>
        <dbReference type="PROSITE-ProRule" id="PRU00103"/>
    </source>
</evidence>
<evidence type="ECO:0000256" key="8">
    <source>
        <dbReference type="ARBA" id="ARBA00022801"/>
    </source>
</evidence>
<dbReference type="InterPro" id="IPR000953">
    <property type="entry name" value="Chromo/chromo_shadow_dom"/>
</dbReference>
<evidence type="ECO:0000256" key="6">
    <source>
        <dbReference type="ARBA" id="ARBA00022741"/>
    </source>
</evidence>
<dbReference type="Gene3D" id="2.40.50.990">
    <property type="match status" value="1"/>
</dbReference>
<evidence type="ECO:0000256" key="3">
    <source>
        <dbReference type="ARBA" id="ARBA00011054"/>
    </source>
</evidence>
<dbReference type="InterPro" id="IPR047038">
    <property type="entry name" value="eEF3_chromodomain-like_sf"/>
</dbReference>
<evidence type="ECO:0000256" key="9">
    <source>
        <dbReference type="ARBA" id="ARBA00022840"/>
    </source>
</evidence>
<dbReference type="InterPro" id="IPR017871">
    <property type="entry name" value="ABC_transporter-like_CS"/>
</dbReference>
<evidence type="ECO:0000256" key="4">
    <source>
        <dbReference type="ARBA" id="ARBA00022490"/>
    </source>
</evidence>
<sequence>MPAATASAAATPAPADLKAAAAGAPGAVDLASLFVADKAAREAAAAPLVQAAAANGPSALQSAGFADAVIKALADKKSAAAREGAADAVKALVTGGAVKALEPIFIDSGIYAALLEAFADKMAPVKTAAVEAVREYVANMNPWATALVLPALLHQIQTAGKWQIKTGSLTVLNQLVKSAPVPMARLMPEIVPTLTDALWDTKTDVKKAAKDSLTKATALISNKDIERFIPALIQALINPVEEVPKTIGLLSATTFVSEVDSATLSLMVPLLSRGLSEKLTATKRKVAVITDNMAKLVDSHVTVRPFLPKLLPGLIKIETTVGDPEARAVVNRAIATLRQIGQVPEGEDGTDLPPIKHADEKQLAHSLIAIYKKLGANVSAGNIETMYAANLASNLTNAKNFDVPDWDTLAPYLSLITSSPDGITVAREWVVKSATEDTEEVGDLEDEEEGEDLCNCQFSLAYGAKILLNTATLRLKRGHRYGLCGKNGTGKSTLMRAITNGQVEGFPSPDEVRTFYVEHDIDGSEEDTSVLEFIVSDKRVLAPREEIIETLASVGFSDERQAQAIGSLSGGWKMKLALARAMLFKADILLLDEPTNHLDVVNVAWLENYLTGLTHCTSIIVSHDSGFLNNTITDVLHLNRFKLRRYRGNLEAFVKAVPEAKSYYTLEAAEDYKFKLPDPPLLDGVKTKEKSLIKLRKVGFQYPTAPVQQLYDVTLQVSLSSRVAVLGPNGSGKSTLVKLLIGDTEPNKGGEIWKHPNLVIGYVAQHAFHHIDQHLDKTALEYMLWRYQTGEDLEDMMKATKIITEEEQQKMKEGAVIVIEGQKRLIDEILNRKKLKQSYEYEVSLKGMSSSENVWVSRDELIKRGFEKKVLEVDTREAQRLGLLRPLVRREIEKHFADFGLEPEFVSHNTMRGLSGGQKVKIVLGAATWRRPHIICLDEPTNYLDRESLAALIEALKAFEGGVLVITHNRDFSESICSEVWAMRDGHLEASGHNWVEGQGSGARIDKAAGEEEVTYDAMGNKIENKKAKKLTASEARKLKKERMARRKRGEEVFTDEEL</sequence>
<evidence type="ECO:0000256" key="14">
    <source>
        <dbReference type="ARBA" id="ARBA00050045"/>
    </source>
</evidence>
<evidence type="ECO:0000256" key="7">
    <source>
        <dbReference type="ARBA" id="ARBA00022768"/>
    </source>
</evidence>
<dbReference type="Pfam" id="PF00005">
    <property type="entry name" value="ABC_tran"/>
    <property type="match status" value="2"/>
</dbReference>
<dbReference type="FunFam" id="2.40.50.990:FF:000002">
    <property type="entry name" value="mRNA export factor elf1"/>
    <property type="match status" value="1"/>
</dbReference>
<keyword evidence="5" id="KW-0677">Repeat</keyword>
<dbReference type="SUPFAM" id="SSF48371">
    <property type="entry name" value="ARM repeat"/>
    <property type="match status" value="1"/>
</dbReference>
<dbReference type="CDD" id="cd03221">
    <property type="entry name" value="ABCF_EF-3"/>
    <property type="match status" value="1"/>
</dbReference>
<dbReference type="Gene3D" id="1.25.10.10">
    <property type="entry name" value="Leucine-rich Repeat Variant"/>
    <property type="match status" value="1"/>
</dbReference>
<comment type="catalytic activity">
    <reaction evidence="12">
        <text>ATP + H2O = ADP + phosphate + H(+)</text>
        <dbReference type="Rhea" id="RHEA:13065"/>
        <dbReference type="ChEBI" id="CHEBI:15377"/>
        <dbReference type="ChEBI" id="CHEBI:15378"/>
        <dbReference type="ChEBI" id="CHEBI:30616"/>
        <dbReference type="ChEBI" id="CHEBI:43474"/>
        <dbReference type="ChEBI" id="CHEBI:456216"/>
    </reaction>
</comment>
<dbReference type="SMART" id="SM01349">
    <property type="entry name" value="TOG"/>
    <property type="match status" value="1"/>
</dbReference>
<dbReference type="PROSITE" id="PS50893">
    <property type="entry name" value="ABC_TRANSPORTER_2"/>
    <property type="match status" value="2"/>
</dbReference>
<dbReference type="PANTHER" id="PTHR19211:SF5">
    <property type="entry name" value="ELONGATION FACTOR 3A-RELATED"/>
    <property type="match status" value="1"/>
</dbReference>
<evidence type="ECO:0000256" key="11">
    <source>
        <dbReference type="ARBA" id="ARBA00022917"/>
    </source>
</evidence>
<gene>
    <name evidence="18" type="ORF">DFP72DRAFT_1167573</name>
</gene>
<keyword evidence="11" id="KW-0648">Protein biosynthesis</keyword>
<evidence type="ECO:0000259" key="17">
    <source>
        <dbReference type="PROSITE" id="PS50893"/>
    </source>
</evidence>
<proteinExistence type="inferred from homology"/>
<evidence type="ECO:0000256" key="16">
    <source>
        <dbReference type="SAM" id="MobiDB-lite"/>
    </source>
</evidence>
<dbReference type="GO" id="GO:0016887">
    <property type="term" value="F:ATP hydrolysis activity"/>
    <property type="evidence" value="ECO:0007669"/>
    <property type="project" value="InterPro"/>
</dbReference>
<evidence type="ECO:0000256" key="13">
    <source>
        <dbReference type="ARBA" id="ARBA00050030"/>
    </source>
</evidence>
<protein>
    <recommendedName>
        <fullName evidence="13">Elongation factor 3</fullName>
    </recommendedName>
    <alternativeName>
        <fullName evidence="14">Eukaryotic elongation factor 3</fullName>
    </alternativeName>
</protein>
<comment type="caution">
    <text evidence="18">The sequence shown here is derived from an EMBL/GenBank/DDBJ whole genome shotgun (WGS) entry which is preliminary data.</text>
</comment>
<keyword evidence="7 18" id="KW-0251">Elongation factor</keyword>
<dbReference type="GO" id="GO:0005524">
    <property type="term" value="F:ATP binding"/>
    <property type="evidence" value="ECO:0007669"/>
    <property type="project" value="UniProtKB-KW"/>
</dbReference>
<comment type="subcellular location">
    <subcellularLocation>
        <location evidence="1">Cytoplasm</location>
        <location evidence="1">Cytosol</location>
    </subcellularLocation>
</comment>
<dbReference type="PROSITE" id="PS00211">
    <property type="entry name" value="ABC_TRANSPORTER_1"/>
    <property type="match status" value="2"/>
</dbReference>
<dbReference type="PANTHER" id="PTHR19211">
    <property type="entry name" value="ATP-BINDING TRANSPORT PROTEIN-RELATED"/>
    <property type="match status" value="1"/>
</dbReference>
<reference evidence="18 19" key="1">
    <citation type="submission" date="2020-07" db="EMBL/GenBank/DDBJ databases">
        <title>Comparative genomics of pyrophilous fungi reveals a link between fire events and developmental genes.</title>
        <authorList>
            <consortium name="DOE Joint Genome Institute"/>
            <person name="Steindorff A.S."/>
            <person name="Carver A."/>
            <person name="Calhoun S."/>
            <person name="Stillman K."/>
            <person name="Liu H."/>
            <person name="Lipzen A."/>
            <person name="Pangilinan J."/>
            <person name="Labutti K."/>
            <person name="Bruns T.D."/>
            <person name="Grigoriev I.V."/>
        </authorList>
    </citation>
    <scope>NUCLEOTIDE SEQUENCE [LARGE SCALE GENOMIC DNA]</scope>
    <source>
        <strain evidence="18 19">CBS 144469</strain>
    </source>
</reference>
<keyword evidence="9" id="KW-0067">ATP-binding</keyword>
<dbReference type="GO" id="GO:0006338">
    <property type="term" value="P:chromatin remodeling"/>
    <property type="evidence" value="ECO:0007669"/>
    <property type="project" value="UniProtKB-ARBA"/>
</dbReference>
<evidence type="ECO:0000313" key="18">
    <source>
        <dbReference type="EMBL" id="KAF6758157.1"/>
    </source>
</evidence>
<keyword evidence="10" id="KW-0694">RNA-binding</keyword>
<organism evidence="18 19">
    <name type="scientific">Ephemerocybe angulata</name>
    <dbReference type="NCBI Taxonomy" id="980116"/>
    <lineage>
        <taxon>Eukaryota</taxon>
        <taxon>Fungi</taxon>
        <taxon>Dikarya</taxon>
        <taxon>Basidiomycota</taxon>
        <taxon>Agaricomycotina</taxon>
        <taxon>Agaricomycetes</taxon>
        <taxon>Agaricomycetidae</taxon>
        <taxon>Agaricales</taxon>
        <taxon>Agaricineae</taxon>
        <taxon>Psathyrellaceae</taxon>
        <taxon>Ephemerocybe</taxon>
    </lineage>
</organism>
<dbReference type="Proteomes" id="UP000521943">
    <property type="component" value="Unassembled WGS sequence"/>
</dbReference>
<dbReference type="InterPro" id="IPR034085">
    <property type="entry name" value="TOG"/>
</dbReference>
<feature type="domain" description="ABC transporter" evidence="17">
    <location>
        <begin position="693"/>
        <end position="1010"/>
    </location>
</feature>
<keyword evidence="4" id="KW-0963">Cytoplasm</keyword>
<dbReference type="InterPro" id="IPR003593">
    <property type="entry name" value="AAA+_ATPase"/>
</dbReference>
<dbReference type="UniPathway" id="UPA00345"/>
<evidence type="ECO:0000256" key="10">
    <source>
        <dbReference type="ARBA" id="ARBA00022884"/>
    </source>
</evidence>
<name>A0A8H6I5A5_9AGAR</name>
<dbReference type="InterPro" id="IPR050611">
    <property type="entry name" value="ABCF"/>
</dbReference>
<dbReference type="InterPro" id="IPR011989">
    <property type="entry name" value="ARM-like"/>
</dbReference>
<keyword evidence="8" id="KW-0378">Hydrolase</keyword>
<feature type="region of interest" description="Disordered" evidence="16">
    <location>
        <begin position="1039"/>
        <end position="1059"/>
    </location>
</feature>
<dbReference type="Gene3D" id="3.40.50.300">
    <property type="entry name" value="P-loop containing nucleotide triphosphate hydrolases"/>
    <property type="match status" value="2"/>
</dbReference>
<keyword evidence="19" id="KW-1185">Reference proteome</keyword>
<dbReference type="Pfam" id="PF24987">
    <property type="entry name" value="HEAT_EF3_N"/>
    <property type="match status" value="1"/>
</dbReference>
<comment type="similarity">
    <text evidence="3">Belongs to the ABC transporter superfamily. ABCF family. EF3 subfamily.</text>
</comment>
<evidence type="ECO:0000313" key="19">
    <source>
        <dbReference type="Proteomes" id="UP000521943"/>
    </source>
</evidence>
<dbReference type="InterPro" id="IPR003439">
    <property type="entry name" value="ABC_transporter-like_ATP-bd"/>
</dbReference>
<dbReference type="InterPro" id="IPR027417">
    <property type="entry name" value="P-loop_NTPase"/>
</dbReference>
<feature type="repeat" description="HEAT" evidence="15">
    <location>
        <begin position="190"/>
        <end position="228"/>
    </location>
</feature>
<comment type="pathway">
    <text evidence="2">Protein biosynthesis; polypeptide chain elongation.</text>
</comment>
<dbReference type="AlphaFoldDB" id="A0A8H6I5A5"/>
<dbReference type="SUPFAM" id="SSF52540">
    <property type="entry name" value="P-loop containing nucleoside triphosphate hydrolases"/>
    <property type="match status" value="2"/>
</dbReference>
<dbReference type="SMART" id="SM00298">
    <property type="entry name" value="CHROMO"/>
    <property type="match status" value="1"/>
</dbReference>
<dbReference type="CDD" id="cd18626">
    <property type="entry name" value="CD_eEF3"/>
    <property type="match status" value="1"/>
</dbReference>
<evidence type="ECO:0000256" key="1">
    <source>
        <dbReference type="ARBA" id="ARBA00004514"/>
    </source>
</evidence>
<dbReference type="Pfam" id="PF24984">
    <property type="entry name" value="HEAT_EF3_GNC1"/>
    <property type="match status" value="1"/>
</dbReference>
<dbReference type="InterPro" id="IPR021133">
    <property type="entry name" value="HEAT_type_2"/>
</dbReference>
<dbReference type="FunFam" id="3.40.50.300:FF:000193">
    <property type="entry name" value="Probable Elongation factor 3"/>
    <property type="match status" value="1"/>
</dbReference>
<feature type="compositionally biased region" description="Basic residues" evidence="16">
    <location>
        <begin position="1039"/>
        <end position="1048"/>
    </location>
</feature>
<dbReference type="FunFam" id="1.25.10.10:FF:000076">
    <property type="entry name" value="Elongation factor 3"/>
    <property type="match status" value="1"/>
</dbReference>
<dbReference type="OrthoDB" id="2110130at2759"/>
<dbReference type="PROSITE" id="PS50077">
    <property type="entry name" value="HEAT_REPEAT"/>
    <property type="match status" value="1"/>
</dbReference>
<dbReference type="InterPro" id="IPR015688">
    <property type="entry name" value="eEF3_ABC2_chromodomain-like"/>
</dbReference>